<evidence type="ECO:0000313" key="4">
    <source>
        <dbReference type="Proteomes" id="UP000093044"/>
    </source>
</evidence>
<dbReference type="Gene3D" id="1.10.530.10">
    <property type="match status" value="1"/>
</dbReference>
<dbReference type="GO" id="GO:0004553">
    <property type="term" value="F:hydrolase activity, hydrolyzing O-glycosyl compounds"/>
    <property type="evidence" value="ECO:0007669"/>
    <property type="project" value="InterPro"/>
</dbReference>
<dbReference type="InterPro" id="IPR008939">
    <property type="entry name" value="Lytic_TGlycosylase_superhlx_U"/>
</dbReference>
<evidence type="ECO:0000259" key="2">
    <source>
        <dbReference type="Pfam" id="PF01464"/>
    </source>
</evidence>
<dbReference type="PANTHER" id="PTHR37423">
    <property type="entry name" value="SOLUBLE LYTIC MUREIN TRANSGLYCOSYLASE-RELATED"/>
    <property type="match status" value="1"/>
</dbReference>
<dbReference type="GO" id="GO:0042597">
    <property type="term" value="C:periplasmic space"/>
    <property type="evidence" value="ECO:0007669"/>
    <property type="project" value="InterPro"/>
</dbReference>
<accession>A0A1B2I7F9</accession>
<name>A0A1B2I7F9_9BACT</name>
<dbReference type="CDD" id="cd13401">
    <property type="entry name" value="Slt70-like"/>
    <property type="match status" value="1"/>
</dbReference>
<keyword evidence="1" id="KW-0732">Signal</keyword>
<dbReference type="KEGG" id="cpor:BED41_12840"/>
<dbReference type="RefSeq" id="WP_066747050.1">
    <property type="nucleotide sequence ID" value="NZ_CP016757.1"/>
</dbReference>
<dbReference type="Pfam" id="PF01464">
    <property type="entry name" value="SLT"/>
    <property type="match status" value="1"/>
</dbReference>
<dbReference type="SUPFAM" id="SSF48435">
    <property type="entry name" value="Bacterial muramidases"/>
    <property type="match status" value="1"/>
</dbReference>
<sequence>MHAIPSGVKIIFNKITQRFSDCKQKNGGAGKFMLRVTVLCALLASLPLISGAVHREAASDWREGWREWKSGDAAAALNSWSKNPLTSPFEIRPARVAYWKIRALERLGRGEEAAVAASLLALRHPLDFYSLVLAYEGRYPALTRLVRSACARAAYIRRWNGEVAVASAKTGVSQNILLGLIRQESKFNEQAVSRSGAVGLMQLMPFTAREAAARLKNEELSPYDPTHNIMLGAAYFAHLKARFSNKLPLALAAYNAGAASVSRWDTEAGDWVEWIEEIPYPQTREYVRSVLENIEIYNVTDQEKRNGEPSFFAEALNRPQLMKKVASGKRPEGVGTNAR</sequence>
<dbReference type="EMBL" id="CP016757">
    <property type="protein sequence ID" value="ANZ45896.1"/>
    <property type="molecule type" value="Genomic_DNA"/>
</dbReference>
<dbReference type="InterPro" id="IPR023346">
    <property type="entry name" value="Lysozyme-like_dom_sf"/>
</dbReference>
<gene>
    <name evidence="3" type="ORF">BED41_12840</name>
</gene>
<evidence type="ECO:0000256" key="1">
    <source>
        <dbReference type="ARBA" id="ARBA00022729"/>
    </source>
</evidence>
<dbReference type="Proteomes" id="UP000093044">
    <property type="component" value="Chromosome"/>
</dbReference>
<dbReference type="InterPro" id="IPR008258">
    <property type="entry name" value="Transglycosylase_SLT_dom_1"/>
</dbReference>
<evidence type="ECO:0000313" key="3">
    <source>
        <dbReference type="EMBL" id="ANZ45896.1"/>
    </source>
</evidence>
<keyword evidence="4" id="KW-1185">Reference proteome</keyword>
<dbReference type="AlphaFoldDB" id="A0A1B2I7F9"/>
<feature type="domain" description="Transglycosylase SLT" evidence="2">
    <location>
        <begin position="166"/>
        <end position="269"/>
    </location>
</feature>
<dbReference type="OrthoDB" id="9815002at2"/>
<dbReference type="GeneID" id="83058731"/>
<reference evidence="3" key="1">
    <citation type="submission" date="2016-08" db="EMBL/GenBank/DDBJ databases">
        <title>Complete genome of Cloacibacillus porcorum.</title>
        <authorList>
            <person name="Looft T."/>
            <person name="Bayles D.O."/>
            <person name="Alt D.P."/>
        </authorList>
    </citation>
    <scope>NUCLEOTIDE SEQUENCE [LARGE SCALE GENOMIC DNA]</scope>
    <source>
        <strain evidence="3">CL-84</strain>
    </source>
</reference>
<dbReference type="SUPFAM" id="SSF53955">
    <property type="entry name" value="Lysozyme-like"/>
    <property type="match status" value="1"/>
</dbReference>
<organism evidence="3 4">
    <name type="scientific">Cloacibacillus porcorum</name>
    <dbReference type="NCBI Taxonomy" id="1197717"/>
    <lineage>
        <taxon>Bacteria</taxon>
        <taxon>Thermotogati</taxon>
        <taxon>Synergistota</taxon>
        <taxon>Synergistia</taxon>
        <taxon>Synergistales</taxon>
        <taxon>Synergistaceae</taxon>
        <taxon>Cloacibacillus</taxon>
    </lineage>
</organism>
<proteinExistence type="predicted"/>
<protein>
    <recommendedName>
        <fullName evidence="2">Transglycosylase SLT domain-containing protein</fullName>
    </recommendedName>
</protein>
<dbReference type="STRING" id="1197717.BED41_12840"/>
<dbReference type="PANTHER" id="PTHR37423:SF2">
    <property type="entry name" value="MEMBRANE-BOUND LYTIC MUREIN TRANSGLYCOSYLASE C"/>
    <property type="match status" value="1"/>
</dbReference>